<accession>A0A517ZW17</accession>
<feature type="transmembrane region" description="Helical" evidence="2">
    <location>
        <begin position="21"/>
        <end position="39"/>
    </location>
</feature>
<feature type="compositionally biased region" description="Basic residues" evidence="1">
    <location>
        <begin position="372"/>
        <end position="391"/>
    </location>
</feature>
<keyword evidence="2" id="KW-0472">Membrane</keyword>
<dbReference type="AlphaFoldDB" id="A0A517ZW17"/>
<feature type="transmembrane region" description="Helical" evidence="2">
    <location>
        <begin position="84"/>
        <end position="102"/>
    </location>
</feature>
<keyword evidence="2" id="KW-0812">Transmembrane</keyword>
<sequence>MSSQPTLGRVDSMDQFRGFTVLSMFIVNFAHFQAISPFWKHNDNYVTFADWIMPGFIFAVGFSYRLTILKRLEKFSALTTYSTYFRRSLALILVSLMLYGFGGEFKNWSDFSAEETIQVDDGDSGMMKEVKVRKTTQFIMRLIKSNLWEVLSIIAVCQIFVMPVIAAGPLVRFLAMIGCLVFHMLFSWWFNWGFVHGYEHNWMVQLWETGGNRCWDGGFFGIMSWSVAMLAGSLVYDILATNTRKNAGGKIFLFAAVFMIIGYILSCGTRFYDTPLPAAPEKPAAKKEASEKEGGDKKASDEKAKDQKEKAEPAKAEPAKEEPAKEEPAKESQAKDKKAEDKKAEDKKTAGEKATDKKEEGKKEEGKPAKDKKAKGKPGKGKKGKEKKPKPLLKQMANNAPQKPGDVAKYAQDPMIPDFSKAAGRGLSDLLAEPPFVMPPHPDQKSVNDRLKKRDELEAMPELDEKQQKELEQLNRSLLGAQHYEYGRQWNYWMMYKRMVSVSFILFATGVAIAIYALFILLSDINGMHIGVFRTFGMNPLAAYAIHHVVGHSMHNLAPNDSPLWYCWFITFVFMAINYLFVRHLEKHNIFIRL</sequence>
<dbReference type="Proteomes" id="UP000319383">
    <property type="component" value="Chromosome"/>
</dbReference>
<evidence type="ECO:0008006" key="5">
    <source>
        <dbReference type="Google" id="ProtNLM"/>
    </source>
</evidence>
<keyword evidence="2" id="KW-1133">Transmembrane helix</keyword>
<dbReference type="EMBL" id="CP036276">
    <property type="protein sequence ID" value="QDU46655.1"/>
    <property type="molecule type" value="Genomic_DNA"/>
</dbReference>
<feature type="transmembrane region" description="Helical" evidence="2">
    <location>
        <begin position="218"/>
        <end position="239"/>
    </location>
</feature>
<feature type="transmembrane region" description="Helical" evidence="2">
    <location>
        <begin position="173"/>
        <end position="198"/>
    </location>
</feature>
<keyword evidence="4" id="KW-1185">Reference proteome</keyword>
<feature type="transmembrane region" description="Helical" evidence="2">
    <location>
        <begin position="563"/>
        <end position="582"/>
    </location>
</feature>
<gene>
    <name evidence="3" type="ORF">Mal52_51770</name>
</gene>
<feature type="region of interest" description="Disordered" evidence="1">
    <location>
        <begin position="280"/>
        <end position="411"/>
    </location>
</feature>
<evidence type="ECO:0000313" key="4">
    <source>
        <dbReference type="Proteomes" id="UP000319383"/>
    </source>
</evidence>
<feature type="compositionally biased region" description="Basic and acidic residues" evidence="1">
    <location>
        <begin position="283"/>
        <end position="371"/>
    </location>
</feature>
<dbReference type="KEGG" id="sdyn:Mal52_51770"/>
<organism evidence="3 4">
    <name type="scientific">Symmachiella dynata</name>
    <dbReference type="NCBI Taxonomy" id="2527995"/>
    <lineage>
        <taxon>Bacteria</taxon>
        <taxon>Pseudomonadati</taxon>
        <taxon>Planctomycetota</taxon>
        <taxon>Planctomycetia</taxon>
        <taxon>Planctomycetales</taxon>
        <taxon>Planctomycetaceae</taxon>
        <taxon>Symmachiella</taxon>
    </lineage>
</organism>
<protein>
    <recommendedName>
        <fullName evidence="5">Heparan-alpha-glucosaminide N-acetyltransferase catalytic domain-containing protein</fullName>
    </recommendedName>
</protein>
<dbReference type="PANTHER" id="PTHR31061">
    <property type="entry name" value="LD22376P"/>
    <property type="match status" value="1"/>
</dbReference>
<feature type="transmembrane region" description="Helical" evidence="2">
    <location>
        <begin position="45"/>
        <end position="64"/>
    </location>
</feature>
<feature type="transmembrane region" description="Helical" evidence="2">
    <location>
        <begin position="251"/>
        <end position="272"/>
    </location>
</feature>
<proteinExistence type="predicted"/>
<evidence type="ECO:0000256" key="2">
    <source>
        <dbReference type="SAM" id="Phobius"/>
    </source>
</evidence>
<evidence type="ECO:0000256" key="1">
    <source>
        <dbReference type="SAM" id="MobiDB-lite"/>
    </source>
</evidence>
<reference evidence="3 4" key="1">
    <citation type="submission" date="2019-02" db="EMBL/GenBank/DDBJ databases">
        <title>Deep-cultivation of Planctomycetes and their phenomic and genomic characterization uncovers novel biology.</title>
        <authorList>
            <person name="Wiegand S."/>
            <person name="Jogler M."/>
            <person name="Boedeker C."/>
            <person name="Pinto D."/>
            <person name="Vollmers J."/>
            <person name="Rivas-Marin E."/>
            <person name="Kohn T."/>
            <person name="Peeters S.H."/>
            <person name="Heuer A."/>
            <person name="Rast P."/>
            <person name="Oberbeckmann S."/>
            <person name="Bunk B."/>
            <person name="Jeske O."/>
            <person name="Meyerdierks A."/>
            <person name="Storesund J.E."/>
            <person name="Kallscheuer N."/>
            <person name="Luecker S."/>
            <person name="Lage O.M."/>
            <person name="Pohl T."/>
            <person name="Merkel B.J."/>
            <person name="Hornburger P."/>
            <person name="Mueller R.-W."/>
            <person name="Bruemmer F."/>
            <person name="Labrenz M."/>
            <person name="Spormann A.M."/>
            <person name="Op den Camp H."/>
            <person name="Overmann J."/>
            <person name="Amann R."/>
            <person name="Jetten M.S.M."/>
            <person name="Mascher T."/>
            <person name="Medema M.H."/>
            <person name="Devos D.P."/>
            <person name="Kaster A.-K."/>
            <person name="Ovreas L."/>
            <person name="Rohde M."/>
            <person name="Galperin M.Y."/>
            <person name="Jogler C."/>
        </authorList>
    </citation>
    <scope>NUCLEOTIDE SEQUENCE [LARGE SCALE GENOMIC DNA]</scope>
    <source>
        <strain evidence="3 4">Mal52</strain>
    </source>
</reference>
<feature type="transmembrane region" description="Helical" evidence="2">
    <location>
        <begin position="147"/>
        <end position="166"/>
    </location>
</feature>
<evidence type="ECO:0000313" key="3">
    <source>
        <dbReference type="EMBL" id="QDU46655.1"/>
    </source>
</evidence>
<feature type="transmembrane region" description="Helical" evidence="2">
    <location>
        <begin position="499"/>
        <end position="519"/>
    </location>
</feature>
<dbReference type="RefSeq" id="WP_145379147.1">
    <property type="nucleotide sequence ID" value="NZ_CP036276.1"/>
</dbReference>
<name>A0A517ZW17_9PLAN</name>
<dbReference type="PANTHER" id="PTHR31061:SF24">
    <property type="entry name" value="LD22376P"/>
    <property type="match status" value="1"/>
</dbReference>